<dbReference type="OrthoDB" id="9805316at2"/>
<evidence type="ECO:0000313" key="8">
    <source>
        <dbReference type="Proteomes" id="UP000425916"/>
    </source>
</evidence>
<evidence type="ECO:0000256" key="2">
    <source>
        <dbReference type="ARBA" id="ARBA00006706"/>
    </source>
</evidence>
<evidence type="ECO:0000256" key="6">
    <source>
        <dbReference type="RuleBase" id="RU004466"/>
    </source>
</evidence>
<dbReference type="AlphaFoldDB" id="A0A6I5ZR60"/>
<protein>
    <submittedName>
        <fullName evidence="7">Heptaprenyl diphosphate synthase component 2</fullName>
        <ecNumber evidence="7">2.5.1.30</ecNumber>
    </submittedName>
</protein>
<comment type="cofactor">
    <cofactor evidence="1">
        <name>Mg(2+)</name>
        <dbReference type="ChEBI" id="CHEBI:18420"/>
    </cofactor>
</comment>
<dbReference type="GO" id="GO:0046872">
    <property type="term" value="F:metal ion binding"/>
    <property type="evidence" value="ECO:0007669"/>
    <property type="project" value="UniProtKB-KW"/>
</dbReference>
<dbReference type="InterPro" id="IPR008949">
    <property type="entry name" value="Isoprenoid_synthase_dom_sf"/>
</dbReference>
<dbReference type="RefSeq" id="WP_156272765.1">
    <property type="nucleotide sequence ID" value="NZ_CP046244.1"/>
</dbReference>
<dbReference type="GO" id="GO:0008299">
    <property type="term" value="P:isoprenoid biosynthetic process"/>
    <property type="evidence" value="ECO:0007669"/>
    <property type="project" value="InterPro"/>
</dbReference>
<evidence type="ECO:0000256" key="4">
    <source>
        <dbReference type="ARBA" id="ARBA00022723"/>
    </source>
</evidence>
<dbReference type="PROSITE" id="PS00444">
    <property type="entry name" value="POLYPRENYL_SYNTHASE_2"/>
    <property type="match status" value="1"/>
</dbReference>
<dbReference type="GO" id="GO:0000010">
    <property type="term" value="F:heptaprenyl diphosphate synthase activity"/>
    <property type="evidence" value="ECO:0007669"/>
    <property type="project" value="UniProtKB-EC"/>
</dbReference>
<gene>
    <name evidence="7" type="primary">hepT_1</name>
    <name evidence="7" type="ORF">MGLY_15230</name>
</gene>
<comment type="similarity">
    <text evidence="2 6">Belongs to the FPP/GGPP synthase family.</text>
</comment>
<proteinExistence type="inferred from homology"/>
<dbReference type="Pfam" id="PF00348">
    <property type="entry name" value="polyprenyl_synt"/>
    <property type="match status" value="1"/>
</dbReference>
<keyword evidence="5" id="KW-0460">Magnesium</keyword>
<dbReference type="InterPro" id="IPR033749">
    <property type="entry name" value="Polyprenyl_synt_CS"/>
</dbReference>
<sequence length="308" mass="33365">MTRTEIKAVLTQAVATPNPLLQQLLNHALTGGKGLRPTLVLLCARFGMHDTLEVQQVAVAIELIHLASLVHDDVLDGATVRRNLPALHCLYGTVAAVLTGDYLFATAFGLLARSKKAVLTTVTEAIRSMCSGEIQQLTVTGPDTKAYFTYIGQKTATLFSAACRCGGILCRLKRPQQDYLAKFGWHLGLAYQVVDDYLDLFGSAAKMGKPNRQDLARGILTLPVLRLLELSPQAALWQEKISRGLTATETEELIAAARHLNCDEFTAAVAGEQIALALEALDKLPVNPAREELALLATRTLAPLEELI</sequence>
<dbReference type="SUPFAM" id="SSF48576">
    <property type="entry name" value="Terpenoid synthases"/>
    <property type="match status" value="1"/>
</dbReference>
<organism evidence="7 8">
    <name type="scientific">Neomoorella glycerini</name>
    <dbReference type="NCBI Taxonomy" id="55779"/>
    <lineage>
        <taxon>Bacteria</taxon>
        <taxon>Bacillati</taxon>
        <taxon>Bacillota</taxon>
        <taxon>Clostridia</taxon>
        <taxon>Neomoorellales</taxon>
        <taxon>Neomoorellaceae</taxon>
        <taxon>Neomoorella</taxon>
    </lineage>
</organism>
<name>A0A6I5ZR60_9FIRM</name>
<dbReference type="InterPro" id="IPR000092">
    <property type="entry name" value="Polyprenyl_synt"/>
</dbReference>
<keyword evidence="8" id="KW-1185">Reference proteome</keyword>
<keyword evidence="4" id="KW-0479">Metal-binding</keyword>
<dbReference type="CDD" id="cd00685">
    <property type="entry name" value="Trans_IPPS_HT"/>
    <property type="match status" value="1"/>
</dbReference>
<evidence type="ECO:0000256" key="1">
    <source>
        <dbReference type="ARBA" id="ARBA00001946"/>
    </source>
</evidence>
<accession>A0A6I5ZR60</accession>
<dbReference type="Gene3D" id="1.10.600.10">
    <property type="entry name" value="Farnesyl Diphosphate Synthase"/>
    <property type="match status" value="1"/>
</dbReference>
<evidence type="ECO:0000256" key="5">
    <source>
        <dbReference type="ARBA" id="ARBA00022842"/>
    </source>
</evidence>
<dbReference type="Proteomes" id="UP000425916">
    <property type="component" value="Chromosome"/>
</dbReference>
<evidence type="ECO:0000313" key="7">
    <source>
        <dbReference type="EMBL" id="QGP92159.1"/>
    </source>
</evidence>
<dbReference type="EC" id="2.5.1.30" evidence="7"/>
<dbReference type="PANTHER" id="PTHR12001">
    <property type="entry name" value="GERANYLGERANYL PYROPHOSPHATE SYNTHASE"/>
    <property type="match status" value="1"/>
</dbReference>
<dbReference type="SFLD" id="SFLDS00005">
    <property type="entry name" value="Isoprenoid_Synthase_Type_I"/>
    <property type="match status" value="1"/>
</dbReference>
<reference evidence="7 8" key="1">
    <citation type="submission" date="2019-11" db="EMBL/GenBank/DDBJ databases">
        <title>Genome sequence of Moorella glycerini DSM11254.</title>
        <authorList>
            <person name="Poehlein A."/>
            <person name="Boeer T."/>
            <person name="Daniel R."/>
        </authorList>
    </citation>
    <scope>NUCLEOTIDE SEQUENCE [LARGE SCALE GENOMIC DNA]</scope>
    <source>
        <strain evidence="7 8">DSM 11254</strain>
    </source>
</reference>
<keyword evidence="3 6" id="KW-0808">Transferase</keyword>
<dbReference type="PANTHER" id="PTHR12001:SF69">
    <property type="entry name" value="ALL TRANS-POLYPRENYL-DIPHOSPHATE SYNTHASE PDSS1"/>
    <property type="match status" value="1"/>
</dbReference>
<evidence type="ECO:0000256" key="3">
    <source>
        <dbReference type="ARBA" id="ARBA00022679"/>
    </source>
</evidence>
<dbReference type="EMBL" id="CP046244">
    <property type="protein sequence ID" value="QGP92159.1"/>
    <property type="molecule type" value="Genomic_DNA"/>
</dbReference>